<evidence type="ECO:0000259" key="14">
    <source>
        <dbReference type="Pfam" id="PF15037"/>
    </source>
</evidence>
<evidence type="ECO:0000256" key="6">
    <source>
        <dbReference type="ARBA" id="ARBA00022989"/>
    </source>
</evidence>
<evidence type="ECO:0000256" key="5">
    <source>
        <dbReference type="ARBA" id="ARBA00022729"/>
    </source>
</evidence>
<keyword evidence="5 12" id="KW-0732">Signal</keyword>
<keyword evidence="6 11" id="KW-1133">Transmembrane helix</keyword>
<dbReference type="Gene3D" id="3.40.50.11530">
    <property type="match status" value="1"/>
</dbReference>
<protein>
    <submittedName>
        <fullName evidence="15">Interleukin-17 receptor E-like</fullName>
    </submittedName>
</protein>
<keyword evidence="3" id="KW-1003">Cell membrane</keyword>
<dbReference type="Proteomes" id="UP000822369">
    <property type="component" value="Chromosome 13"/>
</dbReference>
<evidence type="ECO:0000256" key="2">
    <source>
        <dbReference type="ARBA" id="ARBA00004479"/>
    </source>
</evidence>
<evidence type="ECO:0000256" key="3">
    <source>
        <dbReference type="ARBA" id="ARBA00022475"/>
    </source>
</evidence>
<feature type="transmembrane region" description="Helical" evidence="11">
    <location>
        <begin position="422"/>
        <end position="443"/>
    </location>
</feature>
<evidence type="ECO:0000256" key="4">
    <source>
        <dbReference type="ARBA" id="ARBA00022692"/>
    </source>
</evidence>
<dbReference type="GO" id="GO:0030368">
    <property type="term" value="F:interleukin-17 receptor activity"/>
    <property type="evidence" value="ECO:0007669"/>
    <property type="project" value="InterPro"/>
</dbReference>
<gene>
    <name evidence="15" type="ORF">G4P62_014590</name>
</gene>
<feature type="chain" id="PRO_5039358276" evidence="12">
    <location>
        <begin position="16"/>
        <end position="715"/>
    </location>
</feature>
<dbReference type="PANTHER" id="PTHR15583">
    <property type="entry name" value="INTERLEUKIN-17 RECEPTOR"/>
    <property type="match status" value="1"/>
</dbReference>
<keyword evidence="10" id="KW-0395">Inflammatory response</keyword>
<name>A0A9D3BKJ3_NOTFU</name>
<dbReference type="InterPro" id="IPR013568">
    <property type="entry name" value="SEFIR_dom"/>
</dbReference>
<reference evidence="15" key="1">
    <citation type="submission" date="2020-03" db="EMBL/GenBank/DDBJ databases">
        <title>Intra-Species Differences in Population Size shape Life History and Genome Evolution.</title>
        <authorList>
            <person name="Willemsen D."/>
            <person name="Cui R."/>
            <person name="Valenzano D.R."/>
        </authorList>
    </citation>
    <scope>NUCLEOTIDE SEQUENCE</scope>
    <source>
        <strain evidence="15">GRZ</strain>
        <tissue evidence="15">Whole</tissue>
    </source>
</reference>
<feature type="domain" description="SEFIR" evidence="13">
    <location>
        <begin position="460"/>
        <end position="671"/>
    </location>
</feature>
<evidence type="ECO:0000256" key="9">
    <source>
        <dbReference type="ARBA" id="ARBA00023180"/>
    </source>
</evidence>
<keyword evidence="4 11" id="KW-0812">Transmembrane</keyword>
<organism evidence="15 16">
    <name type="scientific">Nothobranchius furzeri</name>
    <name type="common">Turquoise killifish</name>
    <dbReference type="NCBI Taxonomy" id="105023"/>
    <lineage>
        <taxon>Eukaryota</taxon>
        <taxon>Metazoa</taxon>
        <taxon>Chordata</taxon>
        <taxon>Craniata</taxon>
        <taxon>Vertebrata</taxon>
        <taxon>Euteleostomi</taxon>
        <taxon>Actinopterygii</taxon>
        <taxon>Neopterygii</taxon>
        <taxon>Teleostei</taxon>
        <taxon>Neoteleostei</taxon>
        <taxon>Acanthomorphata</taxon>
        <taxon>Ovalentaria</taxon>
        <taxon>Atherinomorphae</taxon>
        <taxon>Cyprinodontiformes</taxon>
        <taxon>Nothobranchiidae</taxon>
        <taxon>Nothobranchius</taxon>
    </lineage>
</organism>
<sequence length="715" mass="79915">MIFITVLFLLGEVGAFALQADCKPTCKLSFCIGPEGQCPISLTWVPQHTDEAYSEYITFKVWIKTGEFSEFTKITVLTGYEMIYKPFRKGDPHNQKNIWGIPCGWSRSDPYALIENGCLMAQAGRNISVSYITKSSSCTVYHKVADPKPDFSFSVNESSKTVTITVDPETEVFAGICYQKRAFSCSVSNQLTVVKSAVLNIPHMLPCVCIEVYYKHVDALRNKKCLFQNDSSIDVGAVWKTSEVVDGPSQIQWSYLCPAKDLNISASLCWKLHQHLCIPVLNSTLQKQQDNPITFDTSAVDKHPQMCVQFSIQGNHNISCRFQDEKPPWETSTEAGRRSIVVNLTSTIPAKFSAQLCVLTERRCTPMGPILSVTMAKNGGHKKIKLPISNVADKPCVQVWQSDPLKKGRRILCMDYMHKRRVLYLAALLIVAVLAALLGFFIYRTTKIGAAGVLIIQKPLLLVCSSSQSTHISAVCTLASVLQGELGATVHTSLWAKTSQRQAGNGAGVADLGPIPWLYGKWEAVRKTSGKILIVWSPEAKKTYKKRKLELANMDKHDKKKVGLTNANERMRDVMLEDLNLIGKGYKEKLTNVECFEDEDRSIEKELSAVIEPVFVAALASLEGALQDGKGKEVALVYFQGLCHSRDIPKAFRGVPHYCLPQDFSDLIQELAEMRGEMRGGEFRRSCWHRLLSKVMSMWLAHQLTQRLQTLFPHS</sequence>
<evidence type="ECO:0000313" key="16">
    <source>
        <dbReference type="Proteomes" id="UP000822369"/>
    </source>
</evidence>
<feature type="signal peptide" evidence="12">
    <location>
        <begin position="1"/>
        <end position="15"/>
    </location>
</feature>
<evidence type="ECO:0000256" key="8">
    <source>
        <dbReference type="ARBA" id="ARBA00023170"/>
    </source>
</evidence>
<dbReference type="GO" id="GO:0006954">
    <property type="term" value="P:inflammatory response"/>
    <property type="evidence" value="ECO:0007669"/>
    <property type="project" value="UniProtKB-KW"/>
</dbReference>
<evidence type="ECO:0000256" key="1">
    <source>
        <dbReference type="ARBA" id="ARBA00004162"/>
    </source>
</evidence>
<comment type="subcellular location">
    <subcellularLocation>
        <location evidence="1">Cell membrane</location>
        <topology evidence="1">Single-pass membrane protein</topology>
    </subcellularLocation>
    <subcellularLocation>
        <location evidence="2">Membrane</location>
        <topology evidence="2">Single-pass type I membrane protein</topology>
    </subcellularLocation>
</comment>
<keyword evidence="7 11" id="KW-0472">Membrane</keyword>
<dbReference type="InterPro" id="IPR027841">
    <property type="entry name" value="IL-17_rcpt_C/E_N"/>
</dbReference>
<accession>A0A9D3BKJ3</accession>
<comment type="caution">
    <text evidence="15">The sequence shown here is derived from an EMBL/GenBank/DDBJ whole genome shotgun (WGS) entry which is preliminary data.</text>
</comment>
<proteinExistence type="predicted"/>
<keyword evidence="8 15" id="KW-0675">Receptor</keyword>
<evidence type="ECO:0000256" key="12">
    <source>
        <dbReference type="SAM" id="SignalP"/>
    </source>
</evidence>
<dbReference type="PANTHER" id="PTHR15583:SF21">
    <property type="entry name" value="INTERLEUKIN-17 RECEPTOR E-LIKE"/>
    <property type="match status" value="1"/>
</dbReference>
<dbReference type="Pfam" id="PF08357">
    <property type="entry name" value="SEFIR"/>
    <property type="match status" value="1"/>
</dbReference>
<keyword evidence="9" id="KW-0325">Glycoprotein</keyword>
<dbReference type="InterPro" id="IPR039465">
    <property type="entry name" value="IL-17_rcpt-like"/>
</dbReference>
<evidence type="ECO:0000256" key="7">
    <source>
        <dbReference type="ARBA" id="ARBA00023136"/>
    </source>
</evidence>
<dbReference type="AlphaFoldDB" id="A0A9D3BKJ3"/>
<evidence type="ECO:0000256" key="10">
    <source>
        <dbReference type="ARBA" id="ARBA00023198"/>
    </source>
</evidence>
<feature type="domain" description="Interleukin-17 receptor C/E N-terminal" evidence="14">
    <location>
        <begin position="179"/>
        <end position="403"/>
    </location>
</feature>
<evidence type="ECO:0000313" key="15">
    <source>
        <dbReference type="EMBL" id="KAF7210098.1"/>
    </source>
</evidence>
<dbReference type="EMBL" id="JAAVVJ010000013">
    <property type="protein sequence ID" value="KAF7210098.1"/>
    <property type="molecule type" value="Genomic_DNA"/>
</dbReference>
<evidence type="ECO:0000259" key="13">
    <source>
        <dbReference type="Pfam" id="PF08357"/>
    </source>
</evidence>
<evidence type="ECO:0000256" key="11">
    <source>
        <dbReference type="SAM" id="Phobius"/>
    </source>
</evidence>
<dbReference type="GO" id="GO:0005886">
    <property type="term" value="C:plasma membrane"/>
    <property type="evidence" value="ECO:0007669"/>
    <property type="project" value="UniProtKB-SubCell"/>
</dbReference>
<dbReference type="Pfam" id="PF15037">
    <property type="entry name" value="IL17_R_N"/>
    <property type="match status" value="1"/>
</dbReference>